<dbReference type="GO" id="GO:0042462">
    <property type="term" value="P:eye photoreceptor cell development"/>
    <property type="evidence" value="ECO:0007669"/>
    <property type="project" value="TreeGrafter"/>
</dbReference>
<dbReference type="PANTHER" id="PTHR28618">
    <property type="entry name" value="CENTROSOMAL PROTEIN POC5"/>
    <property type="match status" value="1"/>
</dbReference>
<comment type="caution">
    <text evidence="13">The sequence shown here is derived from an EMBL/GenBank/DDBJ whole genome shotgun (WGS) entry which is preliminary data.</text>
</comment>
<comment type="subcellular location">
    <subcellularLocation>
        <location evidence="1">Cytoplasm</location>
        <location evidence="1">Cytoskeleton</location>
        <location evidence="1">Microtubule organizing center</location>
        <location evidence="1">Centrosome</location>
        <location evidence="1">Centriole</location>
    </subcellularLocation>
</comment>
<keyword evidence="14" id="KW-1185">Reference proteome</keyword>
<dbReference type="AlphaFoldDB" id="A0AAV7DM18"/>
<feature type="region of interest" description="Disordered" evidence="12">
    <location>
        <begin position="118"/>
        <end position="151"/>
    </location>
</feature>
<sequence>MLLPWRRFTSAPRFPAVTSSVQQQLSAPSLKMSSDEESTRSPVVPKDSDHGSSVSSDFQDEYDELLRYAVVTPKFGPHFLREHQLTAEQTTSDRFSSTREAGQEQIPANIEIFLLERRQSSLEDDPRGSDRESLRGNSPADIADQHTLTEHHRESLFQRTLASGMEAFSPVHTDELSLRGSSSSARSQAEQIQVTELPVSSENMQQVEDLLDLWSGNLKTNVLAELAKWRLTIIEKHQLEMKRQNEKHTEHITHMSNQIDGLQALIHTYETSIHRKDEVISNLTRALEKQKEKTELMRTFSHWRLQQMEARQEDYVCSLADKHYRRLLLKNTWRTWRSVMESNWKDKVERACRARAEDVCVELSRDYESKAVQLSGALEEARAEISRLHAERGHFEGSMKKAFMRGVCALNMEAMSMFQGRESRAENGDHPPRREDPGYSPSVTFQQVPTTSVPMSSSQHDVPSSSHAHTTPAEQNFRPQFVPSNISESRDDVSIPMVISATTSGSSMVSTQKLPMSRVITSGQQKAGKTITARVTARSDLAQKMARAGGSLSSMGVSPPMSSIVVEKHHPITQQTISQAIAAKYPRSALHSASSMSGRGAGQGARTSHLHSGVHSIKVVE</sequence>
<keyword evidence="8" id="KW-0131">Cell cycle</keyword>
<accession>A0AAV7DM18</accession>
<feature type="region of interest" description="Disordered" evidence="12">
    <location>
        <begin position="421"/>
        <end position="489"/>
    </location>
</feature>
<evidence type="ECO:0000256" key="11">
    <source>
        <dbReference type="SAM" id="Coils"/>
    </source>
</evidence>
<comment type="function">
    <text evidence="10">Essential for the assembly of the distal half of centrioles, required for centriole elongation. Acts as a negative regulator of centriole elongation.</text>
</comment>
<keyword evidence="5" id="KW-0677">Repeat</keyword>
<organism evidence="13 14">
    <name type="scientific">Engystomops pustulosus</name>
    <name type="common">Tungara frog</name>
    <name type="synonym">Physalaemus pustulosus</name>
    <dbReference type="NCBI Taxonomy" id="76066"/>
    <lineage>
        <taxon>Eukaryota</taxon>
        <taxon>Metazoa</taxon>
        <taxon>Chordata</taxon>
        <taxon>Craniata</taxon>
        <taxon>Vertebrata</taxon>
        <taxon>Euteleostomi</taxon>
        <taxon>Amphibia</taxon>
        <taxon>Batrachia</taxon>
        <taxon>Anura</taxon>
        <taxon>Neobatrachia</taxon>
        <taxon>Hyloidea</taxon>
        <taxon>Leptodactylidae</taxon>
        <taxon>Leiuperinae</taxon>
        <taxon>Engystomops</taxon>
    </lineage>
</organism>
<dbReference type="Proteomes" id="UP000824782">
    <property type="component" value="Unassembled WGS sequence"/>
</dbReference>
<feature type="compositionally biased region" description="Polar residues" evidence="12">
    <location>
        <begin position="17"/>
        <end position="27"/>
    </location>
</feature>
<evidence type="ECO:0000256" key="6">
    <source>
        <dbReference type="ARBA" id="ARBA00023054"/>
    </source>
</evidence>
<evidence type="ECO:0000256" key="1">
    <source>
        <dbReference type="ARBA" id="ARBA00004114"/>
    </source>
</evidence>
<evidence type="ECO:0000313" key="13">
    <source>
        <dbReference type="EMBL" id="KAG8598602.1"/>
    </source>
</evidence>
<dbReference type="GO" id="GO:0032391">
    <property type="term" value="C:photoreceptor connecting cilium"/>
    <property type="evidence" value="ECO:0007669"/>
    <property type="project" value="TreeGrafter"/>
</dbReference>
<feature type="compositionally biased region" description="Basic and acidic residues" evidence="12">
    <location>
        <begin position="118"/>
        <end position="134"/>
    </location>
</feature>
<feature type="compositionally biased region" description="Basic and acidic residues" evidence="12">
    <location>
        <begin position="421"/>
        <end position="437"/>
    </location>
</feature>
<dbReference type="PANTHER" id="PTHR28618:SF1">
    <property type="entry name" value="CENTROSOMAL PROTEIN POC5"/>
    <property type="match status" value="1"/>
</dbReference>
<evidence type="ECO:0000256" key="8">
    <source>
        <dbReference type="ARBA" id="ARBA00023306"/>
    </source>
</evidence>
<evidence type="ECO:0000256" key="9">
    <source>
        <dbReference type="ARBA" id="ARBA00031694"/>
    </source>
</evidence>
<dbReference type="GO" id="GO:0005814">
    <property type="term" value="C:centriole"/>
    <property type="evidence" value="ECO:0007669"/>
    <property type="project" value="UniProtKB-SubCell"/>
</dbReference>
<reference evidence="13" key="1">
    <citation type="thesis" date="2020" institute="ProQuest LLC" country="789 East Eisenhower Parkway, Ann Arbor, MI, USA">
        <title>Comparative Genomics and Chromosome Evolution.</title>
        <authorList>
            <person name="Mudd A.B."/>
        </authorList>
    </citation>
    <scope>NUCLEOTIDE SEQUENCE</scope>
    <source>
        <strain evidence="13">237g6f4</strain>
        <tissue evidence="13">Blood</tissue>
    </source>
</reference>
<feature type="coiled-coil region" evidence="11">
    <location>
        <begin position="364"/>
        <end position="391"/>
    </location>
</feature>
<name>A0AAV7DM18_ENGPU</name>
<evidence type="ECO:0000256" key="2">
    <source>
        <dbReference type="ARBA" id="ARBA00010411"/>
    </source>
</evidence>
<evidence type="ECO:0000256" key="3">
    <source>
        <dbReference type="ARBA" id="ARBA00014910"/>
    </source>
</evidence>
<gene>
    <name evidence="13" type="ORF">GDO81_002670</name>
</gene>
<keyword evidence="7" id="KW-0206">Cytoskeleton</keyword>
<evidence type="ECO:0000256" key="4">
    <source>
        <dbReference type="ARBA" id="ARBA00022490"/>
    </source>
</evidence>
<protein>
    <recommendedName>
        <fullName evidence="3">Centrosomal protein POC5</fullName>
    </recommendedName>
    <alternativeName>
        <fullName evidence="9">Protein of centriole 5</fullName>
    </alternativeName>
</protein>
<evidence type="ECO:0000256" key="7">
    <source>
        <dbReference type="ARBA" id="ARBA00023212"/>
    </source>
</evidence>
<evidence type="ECO:0000313" key="14">
    <source>
        <dbReference type="Proteomes" id="UP000824782"/>
    </source>
</evidence>
<feature type="compositionally biased region" description="Polar residues" evidence="12">
    <location>
        <begin position="441"/>
        <end position="455"/>
    </location>
</feature>
<dbReference type="EMBL" id="WNYA01000001">
    <property type="protein sequence ID" value="KAG8598602.1"/>
    <property type="molecule type" value="Genomic_DNA"/>
</dbReference>
<dbReference type="InterPro" id="IPR033351">
    <property type="entry name" value="POC5"/>
</dbReference>
<comment type="similarity">
    <text evidence="2">Belongs to the POC5 family.</text>
</comment>
<evidence type="ECO:0000256" key="10">
    <source>
        <dbReference type="ARBA" id="ARBA00049959"/>
    </source>
</evidence>
<keyword evidence="6 11" id="KW-0175">Coiled coil</keyword>
<feature type="region of interest" description="Disordered" evidence="12">
    <location>
        <begin position="591"/>
        <end position="621"/>
    </location>
</feature>
<proteinExistence type="inferred from homology"/>
<feature type="compositionally biased region" description="Polar residues" evidence="12">
    <location>
        <begin position="467"/>
        <end position="487"/>
    </location>
</feature>
<evidence type="ECO:0000256" key="12">
    <source>
        <dbReference type="SAM" id="MobiDB-lite"/>
    </source>
</evidence>
<feature type="compositionally biased region" description="Low complexity" evidence="12">
    <location>
        <begin position="456"/>
        <end position="466"/>
    </location>
</feature>
<feature type="region of interest" description="Disordered" evidence="12">
    <location>
        <begin position="16"/>
        <end position="57"/>
    </location>
</feature>
<evidence type="ECO:0000256" key="5">
    <source>
        <dbReference type="ARBA" id="ARBA00022737"/>
    </source>
</evidence>
<keyword evidence="4" id="KW-0963">Cytoplasm</keyword>